<organism evidence="3 4">
    <name type="scientific">Aspergillus puulaauensis</name>
    <dbReference type="NCBI Taxonomy" id="1220207"/>
    <lineage>
        <taxon>Eukaryota</taxon>
        <taxon>Fungi</taxon>
        <taxon>Dikarya</taxon>
        <taxon>Ascomycota</taxon>
        <taxon>Pezizomycotina</taxon>
        <taxon>Eurotiomycetes</taxon>
        <taxon>Eurotiomycetidae</taxon>
        <taxon>Eurotiales</taxon>
        <taxon>Aspergillaceae</taxon>
        <taxon>Aspergillus</taxon>
    </lineage>
</organism>
<dbReference type="OrthoDB" id="2498029at2759"/>
<dbReference type="KEGG" id="apuu:APUU_70006S"/>
<dbReference type="AlphaFoldDB" id="A0A7R8ARG1"/>
<keyword evidence="4" id="KW-1185">Reference proteome</keyword>
<proteinExistence type="inferred from homology"/>
<dbReference type="GO" id="GO:0016746">
    <property type="term" value="F:acyltransferase activity"/>
    <property type="evidence" value="ECO:0007669"/>
    <property type="project" value="InterPro"/>
</dbReference>
<evidence type="ECO:0000313" key="4">
    <source>
        <dbReference type="Proteomes" id="UP000654913"/>
    </source>
</evidence>
<dbReference type="InterPro" id="IPR051411">
    <property type="entry name" value="Polyketide_trans_af380"/>
</dbReference>
<name>A0A7R8ARG1_9EURO</name>
<dbReference type="InterPro" id="IPR014030">
    <property type="entry name" value="Ketoacyl_synth_N"/>
</dbReference>
<dbReference type="GeneID" id="64978433"/>
<dbReference type="SUPFAM" id="SSF53901">
    <property type="entry name" value="Thiolase-like"/>
    <property type="match status" value="1"/>
</dbReference>
<dbReference type="InterPro" id="IPR016039">
    <property type="entry name" value="Thiolase-like"/>
</dbReference>
<evidence type="ECO:0000256" key="1">
    <source>
        <dbReference type="ARBA" id="ARBA00029464"/>
    </source>
</evidence>
<dbReference type="EMBL" id="AP024449">
    <property type="protein sequence ID" value="BCS28436.1"/>
    <property type="molecule type" value="Genomic_DNA"/>
</dbReference>
<dbReference type="Pfam" id="PF00109">
    <property type="entry name" value="ketoacyl-synt"/>
    <property type="match status" value="1"/>
</dbReference>
<comment type="similarity">
    <text evidence="1">Belongs to the polyketide transferase af380 family.</text>
</comment>
<feature type="domain" description="Beta-ketoacyl synthase-like N-terminal" evidence="2">
    <location>
        <begin position="201"/>
        <end position="272"/>
    </location>
</feature>
<dbReference type="Gene3D" id="3.40.47.10">
    <property type="match status" value="1"/>
</dbReference>
<evidence type="ECO:0000259" key="2">
    <source>
        <dbReference type="Pfam" id="PF00109"/>
    </source>
</evidence>
<dbReference type="InterPro" id="IPR029058">
    <property type="entry name" value="AB_hydrolase_fold"/>
</dbReference>
<reference evidence="3" key="1">
    <citation type="submission" date="2021-01" db="EMBL/GenBank/DDBJ databases">
        <authorList>
            <consortium name="Aspergillus puulaauensis MK2 genome sequencing consortium"/>
            <person name="Kazuki M."/>
            <person name="Futagami T."/>
        </authorList>
    </citation>
    <scope>NUCLEOTIDE SEQUENCE</scope>
    <source>
        <strain evidence="3">MK2</strain>
    </source>
</reference>
<dbReference type="PANTHER" id="PTHR47751">
    <property type="entry name" value="SUPERFAMILY HYDROLASE, PUTATIVE (AFU_ORTHOLOGUE AFUA_2G16580)-RELATED"/>
    <property type="match status" value="1"/>
</dbReference>
<dbReference type="Proteomes" id="UP000654913">
    <property type="component" value="Chromosome 7"/>
</dbReference>
<dbReference type="SUPFAM" id="SSF53474">
    <property type="entry name" value="alpha/beta-Hydrolases"/>
    <property type="match status" value="1"/>
</dbReference>
<reference evidence="3" key="2">
    <citation type="submission" date="2021-02" db="EMBL/GenBank/DDBJ databases">
        <title>Aspergillus puulaauensis MK2 genome sequence.</title>
        <authorList>
            <person name="Futagami T."/>
            <person name="Mori K."/>
            <person name="Kadooka C."/>
            <person name="Tanaka T."/>
        </authorList>
    </citation>
    <scope>NUCLEOTIDE SEQUENCE</scope>
    <source>
        <strain evidence="3">MK2</strain>
    </source>
</reference>
<protein>
    <recommendedName>
        <fullName evidence="2">Beta-ketoacyl synthase-like N-terminal domain-containing protein</fullName>
    </recommendedName>
</protein>
<gene>
    <name evidence="3" type="ORF">APUU_70006S</name>
</gene>
<dbReference type="Gene3D" id="3.40.50.1820">
    <property type="entry name" value="alpha/beta hydrolase"/>
    <property type="match status" value="1"/>
</dbReference>
<dbReference type="RefSeq" id="XP_041560622.1">
    <property type="nucleotide sequence ID" value="XM_041694831.1"/>
</dbReference>
<evidence type="ECO:0000313" key="3">
    <source>
        <dbReference type="EMBL" id="BCS28436.1"/>
    </source>
</evidence>
<accession>A0A7R8ARG1</accession>
<sequence>MALPREDFGFRTLDGLTLRGWLFPTSQRGPAIIMSPGFNMPKDAILPDIAKWFREQGVTCLLYDPRGIGASDGEPRNEIDARQQAEHLHDAITWFKDHPLVDENTLALWGLCFGGNPARRQPILELAMHDRATRLTADPSEPEEPMYLPYVNEDVSIPIGLQLPALDRLGIPVENRISVQTYYKSLSWKVMDVVGMDKESTNVKHAYLLDEDPRVFDRDFFSITLKEAEAMDPQQRLLLETVYKGIQSTGYLVQQLRGSLTAVFVGCMSFDY</sequence>
<dbReference type="PANTHER" id="PTHR47751:SF2">
    <property type="entry name" value="DLTD N-TERMINAL DOMAIN PROTEIN (AFU_ORTHOLOGUE AFUA_8G00380)-RELATED"/>
    <property type="match status" value="1"/>
</dbReference>